<feature type="compositionally biased region" description="Low complexity" evidence="1">
    <location>
        <begin position="401"/>
        <end position="416"/>
    </location>
</feature>
<feature type="compositionally biased region" description="Low complexity" evidence="1">
    <location>
        <begin position="321"/>
        <end position="343"/>
    </location>
</feature>
<protein>
    <submittedName>
        <fullName evidence="2">Uncharacterized protein</fullName>
    </submittedName>
</protein>
<feature type="compositionally biased region" description="Polar residues" evidence="1">
    <location>
        <begin position="451"/>
        <end position="464"/>
    </location>
</feature>
<proteinExistence type="predicted"/>
<name>A0A067N879_BOTB1</name>
<dbReference type="InParanoid" id="A0A067N879"/>
<feature type="compositionally biased region" description="Basic and acidic residues" evidence="1">
    <location>
        <begin position="475"/>
        <end position="485"/>
    </location>
</feature>
<accession>A0A067N879</accession>
<keyword evidence="3" id="KW-1185">Reference proteome</keyword>
<feature type="region of interest" description="Disordered" evidence="1">
    <location>
        <begin position="121"/>
        <end position="176"/>
    </location>
</feature>
<dbReference type="HOGENOM" id="CLU_525783_0_0_1"/>
<organism evidence="2 3">
    <name type="scientific">Botryobasidium botryosum (strain FD-172 SS1)</name>
    <dbReference type="NCBI Taxonomy" id="930990"/>
    <lineage>
        <taxon>Eukaryota</taxon>
        <taxon>Fungi</taxon>
        <taxon>Dikarya</taxon>
        <taxon>Basidiomycota</taxon>
        <taxon>Agaricomycotina</taxon>
        <taxon>Agaricomycetes</taxon>
        <taxon>Cantharellales</taxon>
        <taxon>Botryobasidiaceae</taxon>
        <taxon>Botryobasidium</taxon>
    </lineage>
</organism>
<sequence>MDLPPYYYIKAGQPSQCPYQEAPGSGVQWVRVLRVLKHPSVYVRAEQPGDYIYPFHHSEVTYMRMERIDYATVLQLQRENPDSRAIHPIYSSAQARSGYGSSLDSSGYSSMGFNSQPRFATTMGGGAAGQGYSRSSRDSYSTDGFESSVSRSDYDPTSSTRRLHAKSSFPTIPQSLPVLPYASQRTANALHAPQPLKPPHATVTRIHPAPQLNPYEDAGMRSDTYRGNYASHRPLTPPDSPPRRAPTRGSTITAGSAALEPKRSLRRAQHQHQHQHSDSDYLRMDAAPIPTYGGNVNRFDTQTPISNERDTRFASSYPDLPQQRSRYQASSPPPQQSSSFIRRLLTPSGSRETSPSDHDPFASRYTPPRNANASRSRAPLDSDLYNPPSRSKSQRVDKYHQQTQQQQHLQYQYQQQRDQRGREQNPSSVNSSSVRLGSNRERYPPLGPSADKQTSYFPKMTSKSGGAFRLDGYLTDDRAPKRDAGLGRSRTSKSHAADPAGKNAKGRGFWRKMVGLVA</sequence>
<evidence type="ECO:0000256" key="1">
    <source>
        <dbReference type="SAM" id="MobiDB-lite"/>
    </source>
</evidence>
<feature type="compositionally biased region" description="Pro residues" evidence="1">
    <location>
        <begin position="235"/>
        <end position="244"/>
    </location>
</feature>
<evidence type="ECO:0000313" key="2">
    <source>
        <dbReference type="EMBL" id="KDQ19976.1"/>
    </source>
</evidence>
<feature type="compositionally biased region" description="Low complexity" evidence="1">
    <location>
        <begin position="130"/>
        <end position="144"/>
    </location>
</feature>
<feature type="compositionally biased region" description="Low complexity" evidence="1">
    <location>
        <begin position="427"/>
        <end position="437"/>
    </location>
</feature>
<dbReference type="Proteomes" id="UP000027195">
    <property type="component" value="Unassembled WGS sequence"/>
</dbReference>
<reference evidence="3" key="1">
    <citation type="journal article" date="2014" name="Proc. Natl. Acad. Sci. U.S.A.">
        <title>Extensive sampling of basidiomycete genomes demonstrates inadequacy of the white-rot/brown-rot paradigm for wood decay fungi.</title>
        <authorList>
            <person name="Riley R."/>
            <person name="Salamov A.A."/>
            <person name="Brown D.W."/>
            <person name="Nagy L.G."/>
            <person name="Floudas D."/>
            <person name="Held B.W."/>
            <person name="Levasseur A."/>
            <person name="Lombard V."/>
            <person name="Morin E."/>
            <person name="Otillar R."/>
            <person name="Lindquist E.A."/>
            <person name="Sun H."/>
            <person name="LaButti K.M."/>
            <person name="Schmutz J."/>
            <person name="Jabbour D."/>
            <person name="Luo H."/>
            <person name="Baker S.E."/>
            <person name="Pisabarro A.G."/>
            <person name="Walton J.D."/>
            <person name="Blanchette R.A."/>
            <person name="Henrissat B."/>
            <person name="Martin F."/>
            <person name="Cullen D."/>
            <person name="Hibbett D.S."/>
            <person name="Grigoriev I.V."/>
        </authorList>
    </citation>
    <scope>NUCLEOTIDE SEQUENCE [LARGE SCALE GENOMIC DNA]</scope>
    <source>
        <strain evidence="3">FD-172 SS1</strain>
    </source>
</reference>
<dbReference type="AlphaFoldDB" id="A0A067N879"/>
<feature type="compositionally biased region" description="Basic residues" evidence="1">
    <location>
        <begin position="264"/>
        <end position="274"/>
    </location>
</feature>
<dbReference type="EMBL" id="KL198018">
    <property type="protein sequence ID" value="KDQ19976.1"/>
    <property type="molecule type" value="Genomic_DNA"/>
</dbReference>
<feature type="compositionally biased region" description="Polar residues" evidence="1">
    <location>
        <begin position="145"/>
        <end position="160"/>
    </location>
</feature>
<feature type="region of interest" description="Disordered" evidence="1">
    <location>
        <begin position="191"/>
        <end position="506"/>
    </location>
</feature>
<evidence type="ECO:0000313" key="3">
    <source>
        <dbReference type="Proteomes" id="UP000027195"/>
    </source>
</evidence>
<gene>
    <name evidence="2" type="ORF">BOTBODRAFT_51336</name>
</gene>